<dbReference type="EMBL" id="JADBJN010000004">
    <property type="protein sequence ID" value="KAG5666666.1"/>
    <property type="molecule type" value="Genomic_DNA"/>
</dbReference>
<keyword evidence="1" id="KW-0812">Transmembrane</keyword>
<feature type="transmembrane region" description="Helical" evidence="1">
    <location>
        <begin position="267"/>
        <end position="288"/>
    </location>
</feature>
<dbReference type="OrthoDB" id="7783855at2759"/>
<gene>
    <name evidence="3" type="ORF">PVAND_014681</name>
</gene>
<dbReference type="InterPro" id="IPR036291">
    <property type="entry name" value="NAD(P)-bd_dom_sf"/>
</dbReference>
<dbReference type="GO" id="GO:0005811">
    <property type="term" value="C:lipid droplet"/>
    <property type="evidence" value="ECO:0007669"/>
    <property type="project" value="TreeGrafter"/>
</dbReference>
<dbReference type="PRINTS" id="PR00081">
    <property type="entry name" value="GDHRDH"/>
</dbReference>
<dbReference type="Proteomes" id="UP001107558">
    <property type="component" value="Chromosome 4"/>
</dbReference>
<evidence type="ECO:0000313" key="3">
    <source>
        <dbReference type="EMBL" id="KAG5666666.1"/>
    </source>
</evidence>
<sequence length="575" mass="66569">MNFRSKFLFHCAIIINFTSVSTFTIKCNYTESTLLGLNLDDNDYYYTCHFDTTKIYPENRVSIEKIEGKHQFSRVDNDVEQISFLNASFKLFPKNIDKIYHKIIIISIFRSKLEEIDCEDVKVFSKLKILYIFDSKIEVLRENLFSFNPDIEIVYMVKNKIRHIDPKIFIGLENLKGLYFRENFCKIGDVNTRAKALKMANRIGKSVCKSKEFERKTDKNFKIFTKTTVMTTTTTAFDLTTSFRFKSLTINMNSSEGKISLFGYLRIWLLVISLSLLHLVKFLLTFWIPKKLKDVRGQLVLITGGSQGIGRALAFKFAEVGCNVAIASRNLEIGSKTAAEISEKYKNIKVKAFRCDVSKVEEVKRLHKEIKITLGTVDILINNAGLLGLENSLLEGNDEAYQNIIDVNLTSYIWTARAFLPDMIKQKRGHIVGISSTQFLDTCPNAVTYCTTKYGNAGFIAALREEMCFYGYDDFIKTTSVHPSFVQTNDGLSDLYNNLMYDKFVQMNDPDYMANLILKGILRDEFSFYVPFHDFILYYLSKTMPRKVKTRTLYEIMRKDKRDEYIRLRREKCGL</sequence>
<evidence type="ECO:0000256" key="2">
    <source>
        <dbReference type="SAM" id="SignalP"/>
    </source>
</evidence>
<dbReference type="InterPro" id="IPR032675">
    <property type="entry name" value="LRR_dom_sf"/>
</dbReference>
<dbReference type="Pfam" id="PF00106">
    <property type="entry name" value="adh_short"/>
    <property type="match status" value="1"/>
</dbReference>
<dbReference type="Gene3D" id="3.80.10.10">
    <property type="entry name" value="Ribonuclease Inhibitor"/>
    <property type="match status" value="1"/>
</dbReference>
<organism evidence="3 4">
    <name type="scientific">Polypedilum vanderplanki</name>
    <name type="common">Sleeping chironomid midge</name>
    <dbReference type="NCBI Taxonomy" id="319348"/>
    <lineage>
        <taxon>Eukaryota</taxon>
        <taxon>Metazoa</taxon>
        <taxon>Ecdysozoa</taxon>
        <taxon>Arthropoda</taxon>
        <taxon>Hexapoda</taxon>
        <taxon>Insecta</taxon>
        <taxon>Pterygota</taxon>
        <taxon>Neoptera</taxon>
        <taxon>Endopterygota</taxon>
        <taxon>Diptera</taxon>
        <taxon>Nematocera</taxon>
        <taxon>Chironomoidea</taxon>
        <taxon>Chironomidae</taxon>
        <taxon>Chironominae</taxon>
        <taxon>Polypedilum</taxon>
        <taxon>Polypedilum</taxon>
    </lineage>
</organism>
<keyword evidence="1" id="KW-1133">Transmembrane helix</keyword>
<dbReference type="PRINTS" id="PR00080">
    <property type="entry name" value="SDRFAMILY"/>
</dbReference>
<dbReference type="GO" id="GO:0016616">
    <property type="term" value="F:oxidoreductase activity, acting on the CH-OH group of donors, NAD or NADP as acceptor"/>
    <property type="evidence" value="ECO:0007669"/>
    <property type="project" value="TreeGrafter"/>
</dbReference>
<proteinExistence type="predicted"/>
<feature type="chain" id="PRO_5039939545" evidence="2">
    <location>
        <begin position="23"/>
        <end position="575"/>
    </location>
</feature>
<dbReference type="InterPro" id="IPR002347">
    <property type="entry name" value="SDR_fam"/>
</dbReference>
<protein>
    <submittedName>
        <fullName evidence="3">Uncharacterized protein</fullName>
    </submittedName>
</protein>
<evidence type="ECO:0000313" key="4">
    <source>
        <dbReference type="Proteomes" id="UP001107558"/>
    </source>
</evidence>
<keyword evidence="1" id="KW-0472">Membrane</keyword>
<evidence type="ECO:0000256" key="1">
    <source>
        <dbReference type="SAM" id="Phobius"/>
    </source>
</evidence>
<dbReference type="Gene3D" id="3.40.50.720">
    <property type="entry name" value="NAD(P)-binding Rossmann-like Domain"/>
    <property type="match status" value="1"/>
</dbReference>
<dbReference type="PANTHER" id="PTHR24322">
    <property type="entry name" value="PKSB"/>
    <property type="match status" value="1"/>
</dbReference>
<dbReference type="PANTHER" id="PTHR24322:SF748">
    <property type="entry name" value="FI23927P1-RELATED"/>
    <property type="match status" value="1"/>
</dbReference>
<keyword evidence="4" id="KW-1185">Reference proteome</keyword>
<dbReference type="SUPFAM" id="SSF52058">
    <property type="entry name" value="L domain-like"/>
    <property type="match status" value="1"/>
</dbReference>
<dbReference type="AlphaFoldDB" id="A0A9J6BAD9"/>
<accession>A0A9J6BAD9</accession>
<dbReference type="SUPFAM" id="SSF51735">
    <property type="entry name" value="NAD(P)-binding Rossmann-fold domains"/>
    <property type="match status" value="1"/>
</dbReference>
<name>A0A9J6BAD9_POLVA</name>
<keyword evidence="2" id="KW-0732">Signal</keyword>
<comment type="caution">
    <text evidence="3">The sequence shown here is derived from an EMBL/GenBank/DDBJ whole genome shotgun (WGS) entry which is preliminary data.</text>
</comment>
<reference evidence="3" key="1">
    <citation type="submission" date="2021-03" db="EMBL/GenBank/DDBJ databases">
        <title>Chromosome level genome of the anhydrobiotic midge Polypedilum vanderplanki.</title>
        <authorList>
            <person name="Yoshida Y."/>
            <person name="Kikawada T."/>
            <person name="Gusev O."/>
        </authorList>
    </citation>
    <scope>NUCLEOTIDE SEQUENCE</scope>
    <source>
        <strain evidence="3">NIAS01</strain>
        <tissue evidence="3">Whole body or cell culture</tissue>
    </source>
</reference>
<feature type="signal peptide" evidence="2">
    <location>
        <begin position="1"/>
        <end position="22"/>
    </location>
</feature>